<accession>L1JSF4</accession>
<evidence type="ECO:0000259" key="8">
    <source>
        <dbReference type="SMART" id="SM00919"/>
    </source>
</evidence>
<dbReference type="InterPro" id="IPR012302">
    <property type="entry name" value="Malic_NAD-bd"/>
</dbReference>
<evidence type="ECO:0000313" key="10">
    <source>
        <dbReference type="EMBL" id="EKX51367.1"/>
    </source>
</evidence>
<dbReference type="GO" id="GO:0006108">
    <property type="term" value="P:malate metabolic process"/>
    <property type="evidence" value="ECO:0007669"/>
    <property type="project" value="TreeGrafter"/>
</dbReference>
<dbReference type="GO" id="GO:0051287">
    <property type="term" value="F:NAD binding"/>
    <property type="evidence" value="ECO:0007669"/>
    <property type="project" value="InterPro"/>
</dbReference>
<feature type="domain" description="Malic enzyme N-terminal" evidence="9">
    <location>
        <begin position="76"/>
        <end position="261"/>
    </location>
</feature>
<dbReference type="GO" id="GO:0004473">
    <property type="term" value="F:malate dehydrogenase (decarboxylating) (NADP+) activity"/>
    <property type="evidence" value="ECO:0007669"/>
    <property type="project" value="TreeGrafter"/>
</dbReference>
<reference evidence="12" key="2">
    <citation type="submission" date="2012-11" db="EMBL/GenBank/DDBJ databases">
        <authorList>
            <person name="Kuo A."/>
            <person name="Curtis B.A."/>
            <person name="Tanifuji G."/>
            <person name="Burki F."/>
            <person name="Gruber A."/>
            <person name="Irimia M."/>
            <person name="Maruyama S."/>
            <person name="Arias M.C."/>
            <person name="Ball S.G."/>
            <person name="Gile G.H."/>
            <person name="Hirakawa Y."/>
            <person name="Hopkins J.F."/>
            <person name="Rensing S.A."/>
            <person name="Schmutz J."/>
            <person name="Symeonidi A."/>
            <person name="Elias M."/>
            <person name="Eveleigh R.J."/>
            <person name="Herman E.K."/>
            <person name="Klute M.J."/>
            <person name="Nakayama T."/>
            <person name="Obornik M."/>
            <person name="Reyes-Prieto A."/>
            <person name="Armbrust E.V."/>
            <person name="Aves S.J."/>
            <person name="Beiko R.G."/>
            <person name="Coutinho P."/>
            <person name="Dacks J.B."/>
            <person name="Durnford D.G."/>
            <person name="Fast N.M."/>
            <person name="Green B.R."/>
            <person name="Grisdale C."/>
            <person name="Hempe F."/>
            <person name="Henrissat B."/>
            <person name="Hoppner M.P."/>
            <person name="Ishida K.-I."/>
            <person name="Kim E."/>
            <person name="Koreny L."/>
            <person name="Kroth P.G."/>
            <person name="Liu Y."/>
            <person name="Malik S.-B."/>
            <person name="Maier U.G."/>
            <person name="McRose D."/>
            <person name="Mock T."/>
            <person name="Neilson J.A."/>
            <person name="Onodera N.T."/>
            <person name="Poole A.M."/>
            <person name="Pritham E.J."/>
            <person name="Richards T.A."/>
            <person name="Rocap G."/>
            <person name="Roy S.W."/>
            <person name="Sarai C."/>
            <person name="Schaack S."/>
            <person name="Shirato S."/>
            <person name="Slamovits C.H."/>
            <person name="Spencer D.F."/>
            <person name="Suzuki S."/>
            <person name="Worden A.Z."/>
            <person name="Zauner S."/>
            <person name="Barry K."/>
            <person name="Bell C."/>
            <person name="Bharti A.K."/>
            <person name="Crow J.A."/>
            <person name="Grimwood J."/>
            <person name="Kramer R."/>
            <person name="Lindquist E."/>
            <person name="Lucas S."/>
            <person name="Salamov A."/>
            <person name="McFadden G.I."/>
            <person name="Lane C.E."/>
            <person name="Keeling P.J."/>
            <person name="Gray M.W."/>
            <person name="Grigoriev I.V."/>
            <person name="Archibald J.M."/>
        </authorList>
    </citation>
    <scope>NUCLEOTIDE SEQUENCE</scope>
    <source>
        <strain evidence="12">CCMP2712</strain>
    </source>
</reference>
<comment type="similarity">
    <text evidence="2 7">Belongs to the malic enzymes family.</text>
</comment>
<dbReference type="InterPro" id="IPR012301">
    <property type="entry name" value="Malic_N_dom"/>
</dbReference>
<dbReference type="InterPro" id="IPR046346">
    <property type="entry name" value="Aminoacid_DH-like_N_sf"/>
</dbReference>
<dbReference type="InterPro" id="IPR037062">
    <property type="entry name" value="Malic_N_dom_sf"/>
</dbReference>
<organism evidence="10">
    <name type="scientific">Guillardia theta (strain CCMP2712)</name>
    <name type="common">Cryptophyte</name>
    <dbReference type="NCBI Taxonomy" id="905079"/>
    <lineage>
        <taxon>Eukaryota</taxon>
        <taxon>Cryptophyceae</taxon>
        <taxon>Pyrenomonadales</taxon>
        <taxon>Geminigeraceae</taxon>
        <taxon>Guillardia</taxon>
    </lineage>
</organism>
<keyword evidence="12" id="KW-1185">Reference proteome</keyword>
<evidence type="ECO:0000256" key="6">
    <source>
        <dbReference type="PIRSR" id="PIRSR000106-3"/>
    </source>
</evidence>
<feature type="active site" description="Proton donor" evidence="4">
    <location>
        <position position="99"/>
    </location>
</feature>
<feature type="binding site" evidence="5">
    <location>
        <position position="458"/>
    </location>
    <ligand>
        <name>(S)-malate</name>
        <dbReference type="ChEBI" id="CHEBI:15589"/>
    </ligand>
</feature>
<dbReference type="PIRSF" id="PIRSF000106">
    <property type="entry name" value="ME"/>
    <property type="match status" value="1"/>
</dbReference>
<evidence type="ECO:0000313" key="11">
    <source>
        <dbReference type="EnsemblProtists" id="EKX51367"/>
    </source>
</evidence>
<dbReference type="OrthoDB" id="5365701at2759"/>
<dbReference type="PANTHER" id="PTHR23406:SF90">
    <property type="entry name" value="MALIC ENZYME-RELATED"/>
    <property type="match status" value="1"/>
</dbReference>
<evidence type="ECO:0000256" key="4">
    <source>
        <dbReference type="PIRSR" id="PIRSR000106-1"/>
    </source>
</evidence>
<dbReference type="EMBL" id="JH992975">
    <property type="protein sequence ID" value="EKX51367.1"/>
    <property type="molecule type" value="Genomic_DNA"/>
</dbReference>
<dbReference type="GeneID" id="17308373"/>
<sequence length="552" mass="60653">MSTSNNKEEAQGWNLLKLPSRSASITTSKEDRERLRMRGLLPAGQVTMEAAVEALMEQIRDKSTDLERYILLHSIQDGCEKIYFAALMKYTKELMPIVYTPTVGQACLDWHRIYRHTPRGLYLSLEDIGHVKEALQNWPEKNIKVIVVTDGERILGLGDLGVNGMGIPVGKLALYTGKFPCAGIDPAYCLPVQLDVGTNNEALRNQPTYMGLRRQRERGPSYDQLVKEFIEAAKEEYGSSVLIQFEDFGNKNAFRLLETYSQNTCCFNDDIQGTAAVALAGLIASKKLTKRELEDETFLFFGAGEAGTGIAELVASYIAEKTSKSKTQAREKIWLFDSQGLITSQRAGDLAHHKKPFAHDFSGSSAPSSLAEAISLLRPTGLIGASAMPKVFNEEVCRKMGEINERPIIFSLSNPTSKAECTAQEAYTWTEGRCVYSSGSPMQGLTINGRDLIPGQGNNAFIFPGLGLAALAAGAKRIDEECLLIAARVLASNVDQASLDKGTIYPPVSKIRQVSTSIACEVANYMFDKGLATKEKPKDLGTYVQKLMFDPN</sequence>
<dbReference type="SMART" id="SM00919">
    <property type="entry name" value="Malic_M"/>
    <property type="match status" value="1"/>
</dbReference>
<reference evidence="11" key="3">
    <citation type="submission" date="2016-03" db="UniProtKB">
        <authorList>
            <consortium name="EnsemblProtists"/>
        </authorList>
    </citation>
    <scope>IDENTIFICATION</scope>
</reference>
<dbReference type="KEGG" id="gtt:GUITHDRAFT_65858"/>
<dbReference type="eggNOG" id="KOG1257">
    <property type="taxonomic scope" value="Eukaryota"/>
</dbReference>
<dbReference type="PROSITE" id="PS00331">
    <property type="entry name" value="MALIC_ENZYMES"/>
    <property type="match status" value="1"/>
</dbReference>
<comment type="cofactor">
    <cofactor evidence="6">
        <name>Mg(2+)</name>
        <dbReference type="ChEBI" id="CHEBI:18420"/>
    </cofactor>
    <cofactor evidence="6">
        <name>Mn(2+)</name>
        <dbReference type="ChEBI" id="CHEBI:29035"/>
    </cofactor>
    <text evidence="6">Divalent metal cations. Prefers magnesium or manganese.</text>
</comment>
<dbReference type="PANTHER" id="PTHR23406">
    <property type="entry name" value="MALIC ENZYME-RELATED"/>
    <property type="match status" value="1"/>
</dbReference>
<dbReference type="SUPFAM" id="SSF51735">
    <property type="entry name" value="NAD(P)-binding Rossmann-fold domains"/>
    <property type="match status" value="1"/>
</dbReference>
<dbReference type="FunFam" id="3.40.50.720:FF:000182">
    <property type="entry name" value="NAD-dependent malic enzyme"/>
    <property type="match status" value="1"/>
</dbReference>
<feature type="binding site" evidence="5">
    <location>
        <position position="153"/>
    </location>
    <ligand>
        <name>(S)-malate</name>
        <dbReference type="ChEBI" id="CHEBI:15589"/>
    </ligand>
</feature>
<dbReference type="Proteomes" id="UP000011087">
    <property type="component" value="Unassembled WGS sequence"/>
</dbReference>
<comment type="cofactor">
    <cofactor evidence="1">
        <name>Mn(2+)</name>
        <dbReference type="ChEBI" id="CHEBI:29035"/>
    </cofactor>
</comment>
<feature type="binding site" evidence="6">
    <location>
        <position position="270"/>
    </location>
    <ligand>
        <name>a divalent metal cation</name>
        <dbReference type="ChEBI" id="CHEBI:60240"/>
    </ligand>
</feature>
<evidence type="ECO:0000256" key="2">
    <source>
        <dbReference type="ARBA" id="ARBA00008785"/>
    </source>
</evidence>
<dbReference type="PRINTS" id="PR00072">
    <property type="entry name" value="MALOXRDTASE"/>
</dbReference>
<gene>
    <name evidence="10" type="ORF">GUITHDRAFT_65858</name>
</gene>
<feature type="binding site" evidence="6">
    <location>
        <position position="247"/>
    </location>
    <ligand>
        <name>a divalent metal cation</name>
        <dbReference type="ChEBI" id="CHEBI:60240"/>
    </ligand>
</feature>
<dbReference type="STRING" id="905079.L1JSF4"/>
<keyword evidence="7" id="KW-0560">Oxidoreductase</keyword>
<dbReference type="InterPro" id="IPR015884">
    <property type="entry name" value="Malic_enzyme_CS"/>
</dbReference>
<dbReference type="SMART" id="SM01274">
    <property type="entry name" value="malic"/>
    <property type="match status" value="1"/>
</dbReference>
<dbReference type="GO" id="GO:0046872">
    <property type="term" value="F:metal ion binding"/>
    <property type="evidence" value="ECO:0007669"/>
    <property type="project" value="UniProtKB-KW"/>
</dbReference>
<dbReference type="Pfam" id="PF00390">
    <property type="entry name" value="malic"/>
    <property type="match status" value="1"/>
</dbReference>
<dbReference type="PaxDb" id="55529-EKX51367"/>
<name>L1JSF4_GUITC</name>
<evidence type="ECO:0000256" key="7">
    <source>
        <dbReference type="RuleBase" id="RU003426"/>
    </source>
</evidence>
<evidence type="ECO:0000313" key="12">
    <source>
        <dbReference type="Proteomes" id="UP000011087"/>
    </source>
</evidence>
<feature type="active site" description="Proton acceptor" evidence="4">
    <location>
        <position position="171"/>
    </location>
</feature>
<dbReference type="OMA" id="ANYDTAN"/>
<dbReference type="Pfam" id="PF03949">
    <property type="entry name" value="Malic_M"/>
    <property type="match status" value="1"/>
</dbReference>
<feature type="domain" description="Malic enzyme NAD-binding" evidence="8">
    <location>
        <begin position="271"/>
        <end position="527"/>
    </location>
</feature>
<reference evidence="10 12" key="1">
    <citation type="journal article" date="2012" name="Nature">
        <title>Algal genomes reveal evolutionary mosaicism and the fate of nucleomorphs.</title>
        <authorList>
            <consortium name="DOE Joint Genome Institute"/>
            <person name="Curtis B.A."/>
            <person name="Tanifuji G."/>
            <person name="Burki F."/>
            <person name="Gruber A."/>
            <person name="Irimia M."/>
            <person name="Maruyama S."/>
            <person name="Arias M.C."/>
            <person name="Ball S.G."/>
            <person name="Gile G.H."/>
            <person name="Hirakawa Y."/>
            <person name="Hopkins J.F."/>
            <person name="Kuo A."/>
            <person name="Rensing S.A."/>
            <person name="Schmutz J."/>
            <person name="Symeonidi A."/>
            <person name="Elias M."/>
            <person name="Eveleigh R.J."/>
            <person name="Herman E.K."/>
            <person name="Klute M.J."/>
            <person name="Nakayama T."/>
            <person name="Obornik M."/>
            <person name="Reyes-Prieto A."/>
            <person name="Armbrust E.V."/>
            <person name="Aves S.J."/>
            <person name="Beiko R.G."/>
            <person name="Coutinho P."/>
            <person name="Dacks J.B."/>
            <person name="Durnford D.G."/>
            <person name="Fast N.M."/>
            <person name="Green B.R."/>
            <person name="Grisdale C.J."/>
            <person name="Hempel F."/>
            <person name="Henrissat B."/>
            <person name="Hoppner M.P."/>
            <person name="Ishida K."/>
            <person name="Kim E."/>
            <person name="Koreny L."/>
            <person name="Kroth P.G."/>
            <person name="Liu Y."/>
            <person name="Malik S.B."/>
            <person name="Maier U.G."/>
            <person name="McRose D."/>
            <person name="Mock T."/>
            <person name="Neilson J.A."/>
            <person name="Onodera N.T."/>
            <person name="Poole A.M."/>
            <person name="Pritham E.J."/>
            <person name="Richards T.A."/>
            <person name="Rocap G."/>
            <person name="Roy S.W."/>
            <person name="Sarai C."/>
            <person name="Schaack S."/>
            <person name="Shirato S."/>
            <person name="Slamovits C.H."/>
            <person name="Spencer D.F."/>
            <person name="Suzuki S."/>
            <person name="Worden A.Z."/>
            <person name="Zauner S."/>
            <person name="Barry K."/>
            <person name="Bell C."/>
            <person name="Bharti A.K."/>
            <person name="Crow J.A."/>
            <person name="Grimwood J."/>
            <person name="Kramer R."/>
            <person name="Lindquist E."/>
            <person name="Lucas S."/>
            <person name="Salamov A."/>
            <person name="McFadden G.I."/>
            <person name="Lane C.E."/>
            <person name="Keeling P.J."/>
            <person name="Gray M.W."/>
            <person name="Grigoriev I.V."/>
            <person name="Archibald J.M."/>
        </authorList>
    </citation>
    <scope>NUCLEOTIDE SEQUENCE</scope>
    <source>
        <strain evidence="10 12">CCMP2712</strain>
    </source>
</reference>
<evidence type="ECO:0000256" key="5">
    <source>
        <dbReference type="PIRSR" id="PIRSR000106-2"/>
    </source>
</evidence>
<dbReference type="AlphaFoldDB" id="L1JSF4"/>
<dbReference type="InterPro" id="IPR036291">
    <property type="entry name" value="NAD(P)-bd_dom_sf"/>
</dbReference>
<evidence type="ECO:0000256" key="3">
    <source>
        <dbReference type="ARBA" id="ARBA00022723"/>
    </source>
</evidence>
<dbReference type="HOGENOM" id="CLU_011405_5_0_1"/>
<evidence type="ECO:0000259" key="9">
    <source>
        <dbReference type="SMART" id="SM01274"/>
    </source>
</evidence>
<evidence type="ECO:0000256" key="1">
    <source>
        <dbReference type="ARBA" id="ARBA00001936"/>
    </source>
</evidence>
<feature type="binding site" evidence="6">
    <location>
        <position position="246"/>
    </location>
    <ligand>
        <name>a divalent metal cation</name>
        <dbReference type="ChEBI" id="CHEBI:60240"/>
    </ligand>
</feature>
<dbReference type="Gene3D" id="3.40.50.10380">
    <property type="entry name" value="Malic enzyme, N-terminal domain"/>
    <property type="match status" value="1"/>
</dbReference>
<dbReference type="Gene3D" id="3.40.50.720">
    <property type="entry name" value="NAD(P)-binding Rossmann-like Domain"/>
    <property type="match status" value="1"/>
</dbReference>
<proteinExistence type="inferred from homology"/>
<dbReference type="RefSeq" id="XP_005838347.1">
    <property type="nucleotide sequence ID" value="XM_005838290.1"/>
</dbReference>
<feature type="binding site" evidence="5">
    <location>
        <position position="414"/>
    </location>
    <ligand>
        <name>(S)-malate</name>
        <dbReference type="ChEBI" id="CHEBI:15589"/>
    </ligand>
</feature>
<dbReference type="NCBIfam" id="NF010052">
    <property type="entry name" value="PRK13529.1"/>
    <property type="match status" value="1"/>
</dbReference>
<protein>
    <recommendedName>
        <fullName evidence="7">Malic enzyme</fullName>
    </recommendedName>
</protein>
<dbReference type="InterPro" id="IPR001891">
    <property type="entry name" value="Malic_OxRdtase"/>
</dbReference>
<dbReference type="EnsemblProtists" id="EKX51367">
    <property type="protein sequence ID" value="EKX51367"/>
    <property type="gene ID" value="GUITHDRAFT_65858"/>
</dbReference>
<keyword evidence="3 6" id="KW-0479">Metal-binding</keyword>
<dbReference type="SUPFAM" id="SSF53223">
    <property type="entry name" value="Aminoacid dehydrogenase-like, N-terminal domain"/>
    <property type="match status" value="1"/>
</dbReference>